<evidence type="ECO:0000313" key="2">
    <source>
        <dbReference type="EnsemblPlants" id="Pp3c14_19350V3.1"/>
    </source>
</evidence>
<dbReference type="AlphaFoldDB" id="A0A7I4F3W8"/>
<feature type="compositionally biased region" description="Low complexity" evidence="1">
    <location>
        <begin position="49"/>
        <end position="61"/>
    </location>
</feature>
<keyword evidence="3" id="KW-1185">Reference proteome</keyword>
<feature type="region of interest" description="Disordered" evidence="1">
    <location>
        <begin position="46"/>
        <end position="65"/>
    </location>
</feature>
<evidence type="ECO:0000256" key="1">
    <source>
        <dbReference type="SAM" id="MobiDB-lite"/>
    </source>
</evidence>
<protein>
    <submittedName>
        <fullName evidence="2">Uncharacterized protein</fullName>
    </submittedName>
</protein>
<dbReference type="EMBL" id="ABEU02000014">
    <property type="status" value="NOT_ANNOTATED_CDS"/>
    <property type="molecule type" value="Genomic_DNA"/>
</dbReference>
<accession>A0A7I4F3W8</accession>
<organism evidence="2 3">
    <name type="scientific">Physcomitrium patens</name>
    <name type="common">Spreading-leaved earth moss</name>
    <name type="synonym">Physcomitrella patens</name>
    <dbReference type="NCBI Taxonomy" id="3218"/>
    <lineage>
        <taxon>Eukaryota</taxon>
        <taxon>Viridiplantae</taxon>
        <taxon>Streptophyta</taxon>
        <taxon>Embryophyta</taxon>
        <taxon>Bryophyta</taxon>
        <taxon>Bryophytina</taxon>
        <taxon>Bryopsida</taxon>
        <taxon>Funariidae</taxon>
        <taxon>Funariales</taxon>
        <taxon>Funariaceae</taxon>
        <taxon>Physcomitrium</taxon>
    </lineage>
</organism>
<dbReference type="Proteomes" id="UP000006727">
    <property type="component" value="Chromosome 14"/>
</dbReference>
<reference evidence="2 3" key="1">
    <citation type="journal article" date="2008" name="Science">
        <title>The Physcomitrella genome reveals evolutionary insights into the conquest of land by plants.</title>
        <authorList>
            <person name="Rensing S."/>
            <person name="Lang D."/>
            <person name="Zimmer A."/>
            <person name="Terry A."/>
            <person name="Salamov A."/>
            <person name="Shapiro H."/>
            <person name="Nishiyama T."/>
            <person name="Perroud P.-F."/>
            <person name="Lindquist E."/>
            <person name="Kamisugi Y."/>
            <person name="Tanahashi T."/>
            <person name="Sakakibara K."/>
            <person name="Fujita T."/>
            <person name="Oishi K."/>
            <person name="Shin-I T."/>
            <person name="Kuroki Y."/>
            <person name="Toyoda A."/>
            <person name="Suzuki Y."/>
            <person name="Hashimoto A."/>
            <person name="Yamaguchi K."/>
            <person name="Sugano A."/>
            <person name="Kohara Y."/>
            <person name="Fujiyama A."/>
            <person name="Anterola A."/>
            <person name="Aoki S."/>
            <person name="Ashton N."/>
            <person name="Barbazuk W.B."/>
            <person name="Barker E."/>
            <person name="Bennetzen J."/>
            <person name="Bezanilla M."/>
            <person name="Blankenship R."/>
            <person name="Cho S.H."/>
            <person name="Dutcher S."/>
            <person name="Estelle M."/>
            <person name="Fawcett J.A."/>
            <person name="Gundlach H."/>
            <person name="Hanada K."/>
            <person name="Heyl A."/>
            <person name="Hicks K.A."/>
            <person name="Hugh J."/>
            <person name="Lohr M."/>
            <person name="Mayer K."/>
            <person name="Melkozernov A."/>
            <person name="Murata T."/>
            <person name="Nelson D."/>
            <person name="Pils B."/>
            <person name="Prigge M."/>
            <person name="Reiss B."/>
            <person name="Renner T."/>
            <person name="Rombauts S."/>
            <person name="Rushton P."/>
            <person name="Sanderfoot A."/>
            <person name="Schween G."/>
            <person name="Shiu S.-H."/>
            <person name="Stueber K."/>
            <person name="Theodoulou F.L."/>
            <person name="Tu H."/>
            <person name="Van de Peer Y."/>
            <person name="Verrier P.J."/>
            <person name="Waters E."/>
            <person name="Wood A."/>
            <person name="Yang L."/>
            <person name="Cove D."/>
            <person name="Cuming A."/>
            <person name="Hasebe M."/>
            <person name="Lucas S."/>
            <person name="Mishler D.B."/>
            <person name="Reski R."/>
            <person name="Grigoriev I."/>
            <person name="Quatrano R.S."/>
            <person name="Boore J.L."/>
        </authorList>
    </citation>
    <scope>NUCLEOTIDE SEQUENCE [LARGE SCALE GENOMIC DNA]</scope>
    <source>
        <strain evidence="2 3">cv. Gransden 2004</strain>
    </source>
</reference>
<dbReference type="InParanoid" id="A0A7I4F3W8"/>
<reference evidence="2" key="3">
    <citation type="submission" date="2020-12" db="UniProtKB">
        <authorList>
            <consortium name="EnsemblPlants"/>
        </authorList>
    </citation>
    <scope>IDENTIFICATION</scope>
</reference>
<dbReference type="EnsemblPlants" id="Pp3c14_19350V3.1">
    <property type="protein sequence ID" value="Pp3c14_19350V3.1"/>
    <property type="gene ID" value="Pp3c14_19350"/>
</dbReference>
<evidence type="ECO:0000313" key="3">
    <source>
        <dbReference type="Proteomes" id="UP000006727"/>
    </source>
</evidence>
<reference evidence="2 3" key="2">
    <citation type="journal article" date="2018" name="Plant J.">
        <title>The Physcomitrella patens chromosome-scale assembly reveals moss genome structure and evolution.</title>
        <authorList>
            <person name="Lang D."/>
            <person name="Ullrich K.K."/>
            <person name="Murat F."/>
            <person name="Fuchs J."/>
            <person name="Jenkins J."/>
            <person name="Haas F.B."/>
            <person name="Piednoel M."/>
            <person name="Gundlach H."/>
            <person name="Van Bel M."/>
            <person name="Meyberg R."/>
            <person name="Vives C."/>
            <person name="Morata J."/>
            <person name="Symeonidi A."/>
            <person name="Hiss M."/>
            <person name="Muchero W."/>
            <person name="Kamisugi Y."/>
            <person name="Saleh O."/>
            <person name="Blanc G."/>
            <person name="Decker E.L."/>
            <person name="van Gessel N."/>
            <person name="Grimwood J."/>
            <person name="Hayes R.D."/>
            <person name="Graham S.W."/>
            <person name="Gunter L.E."/>
            <person name="McDaniel S.F."/>
            <person name="Hoernstein S.N.W."/>
            <person name="Larsson A."/>
            <person name="Li F.W."/>
            <person name="Perroud P.F."/>
            <person name="Phillips J."/>
            <person name="Ranjan P."/>
            <person name="Rokshar D.S."/>
            <person name="Rothfels C.J."/>
            <person name="Schneider L."/>
            <person name="Shu S."/>
            <person name="Stevenson D.W."/>
            <person name="Thummler F."/>
            <person name="Tillich M."/>
            <person name="Villarreal Aguilar J.C."/>
            <person name="Widiez T."/>
            <person name="Wong G.K."/>
            <person name="Wymore A."/>
            <person name="Zhang Y."/>
            <person name="Zimmer A.D."/>
            <person name="Quatrano R.S."/>
            <person name="Mayer K.F.X."/>
            <person name="Goodstein D."/>
            <person name="Casacuberta J.M."/>
            <person name="Vandepoele K."/>
            <person name="Reski R."/>
            <person name="Cuming A.C."/>
            <person name="Tuskan G.A."/>
            <person name="Maumus F."/>
            <person name="Salse J."/>
            <person name="Schmutz J."/>
            <person name="Rensing S.A."/>
        </authorList>
    </citation>
    <scope>NUCLEOTIDE SEQUENCE [LARGE SCALE GENOMIC DNA]</scope>
    <source>
        <strain evidence="2 3">cv. Gransden 2004</strain>
    </source>
</reference>
<name>A0A7I4F3W8_PHYPA</name>
<proteinExistence type="predicted"/>
<dbReference type="Gramene" id="Pp3c14_19350V3.1">
    <property type="protein sequence ID" value="Pp3c14_19350V3.1"/>
    <property type="gene ID" value="Pp3c14_19350"/>
</dbReference>
<sequence length="109" mass="12075">MPRCLAVGRGWCHVERGRSRALSGEVLKRNWVEGRYRRCAASLNLQTKSSASSLSESSFKSVAQSPLVDLRSKTVSGNDDSPDPFKARDKIPWADIGPYAHVLEVSWLS</sequence>